<protein>
    <submittedName>
        <fullName evidence="11">D-alanyl-D-alanine carboxypeptidase</fullName>
    </submittedName>
</protein>
<dbReference type="InterPro" id="IPR012338">
    <property type="entry name" value="Beta-lactam/transpept-like"/>
</dbReference>
<sequence>MSYFRYYFIFLMILGLFIFIQPNVSADFEQDFQLNSEVALLMDQKSGDIIYNQDINQKMYPASITKIVTGIIAIEQGNLDDIVTVSKGATEVIGTRVYLLEGEEVSLKKLVQGLLINSGNDAGTAIAEYFDGSEKAFSERMNQFLQDIIGDNHTNFTNPHGLYDEDHYTTALDMAKITSYALQNETFREIVETKELDWIGEGWETTIHNHHRLLWDYEGTTGVKNGFVQNAGYTLVTSAQRNDLDLIAVTLNAPNAQLAYKDTMSLLDYGFDHFETNQVHGNNKFLGPNGHEFILNQDVYFTQLLNETVEFQVNPDHKLEIIGTENRMIKEVPLHELKVEPVQTKAELEKKHEATETEASGFFLQLWNHIKGWLF</sequence>
<dbReference type="GO" id="GO:0009002">
    <property type="term" value="F:serine-type D-Ala-D-Ala carboxypeptidase activity"/>
    <property type="evidence" value="ECO:0007669"/>
    <property type="project" value="InterPro"/>
</dbReference>
<dbReference type="SUPFAM" id="SSF56601">
    <property type="entry name" value="beta-lactamase/transpeptidase-like"/>
    <property type="match status" value="1"/>
</dbReference>
<evidence type="ECO:0000256" key="6">
    <source>
        <dbReference type="ARBA" id="ARBA00023316"/>
    </source>
</evidence>
<dbReference type="GO" id="GO:0009252">
    <property type="term" value="P:peptidoglycan biosynthetic process"/>
    <property type="evidence" value="ECO:0007669"/>
    <property type="project" value="UniProtKB-KW"/>
</dbReference>
<keyword evidence="12" id="KW-1185">Reference proteome</keyword>
<dbReference type="GO" id="GO:0008360">
    <property type="term" value="P:regulation of cell shape"/>
    <property type="evidence" value="ECO:0007669"/>
    <property type="project" value="UniProtKB-KW"/>
</dbReference>
<comment type="similarity">
    <text evidence="1 9">Belongs to the peptidase S11 family.</text>
</comment>
<dbReference type="PANTHER" id="PTHR21581:SF33">
    <property type="entry name" value="D-ALANYL-D-ALANINE CARBOXYPEPTIDASE DACB"/>
    <property type="match status" value="1"/>
</dbReference>
<dbReference type="AlphaFoldDB" id="A0A162EEN2"/>
<evidence type="ECO:0000313" key="11">
    <source>
        <dbReference type="EMBL" id="KYG32395.1"/>
    </source>
</evidence>
<dbReference type="InterPro" id="IPR018044">
    <property type="entry name" value="Peptidase_S11"/>
</dbReference>
<feature type="active site" evidence="7">
    <location>
        <position position="118"/>
    </location>
</feature>
<comment type="caution">
    <text evidence="11">The sequence shown here is derived from an EMBL/GenBank/DDBJ whole genome shotgun (WGS) entry which is preliminary data.</text>
</comment>
<dbReference type="GO" id="GO:0071555">
    <property type="term" value="P:cell wall organization"/>
    <property type="evidence" value="ECO:0007669"/>
    <property type="project" value="UniProtKB-KW"/>
</dbReference>
<keyword evidence="2" id="KW-0732">Signal</keyword>
<evidence type="ECO:0000313" key="12">
    <source>
        <dbReference type="Proteomes" id="UP000075806"/>
    </source>
</evidence>
<dbReference type="Pfam" id="PF00768">
    <property type="entry name" value="Peptidase_S11"/>
    <property type="match status" value="1"/>
</dbReference>
<dbReference type="PANTHER" id="PTHR21581">
    <property type="entry name" value="D-ALANYL-D-ALANINE CARBOXYPEPTIDASE"/>
    <property type="match status" value="1"/>
</dbReference>
<evidence type="ECO:0000256" key="9">
    <source>
        <dbReference type="RuleBase" id="RU004016"/>
    </source>
</evidence>
<evidence type="ECO:0000256" key="8">
    <source>
        <dbReference type="PIRSR" id="PIRSR618044-2"/>
    </source>
</evidence>
<dbReference type="STRING" id="519424.AZF04_06440"/>
<dbReference type="Gene3D" id="3.40.710.10">
    <property type="entry name" value="DD-peptidase/beta-lactamase superfamily"/>
    <property type="match status" value="1"/>
</dbReference>
<dbReference type="InterPro" id="IPR001967">
    <property type="entry name" value="Peptidase_S11_N"/>
</dbReference>
<dbReference type="Proteomes" id="UP000075806">
    <property type="component" value="Unassembled WGS sequence"/>
</dbReference>
<dbReference type="EMBL" id="LTAO01000012">
    <property type="protein sequence ID" value="KYG32395.1"/>
    <property type="molecule type" value="Genomic_DNA"/>
</dbReference>
<dbReference type="RefSeq" id="WP_061948659.1">
    <property type="nucleotide sequence ID" value="NZ_LTAO01000012.1"/>
</dbReference>
<keyword evidence="3" id="KW-0378">Hydrolase</keyword>
<feature type="active site" description="Acyl-ester intermediate" evidence="7">
    <location>
        <position position="63"/>
    </location>
</feature>
<feature type="binding site" evidence="8">
    <location>
        <position position="224"/>
    </location>
    <ligand>
        <name>substrate</name>
    </ligand>
</feature>
<name>A0A162EEN2_9BACI</name>
<gene>
    <name evidence="11" type="ORF">AZF04_06440</name>
</gene>
<evidence type="ECO:0000259" key="10">
    <source>
        <dbReference type="Pfam" id="PF00768"/>
    </source>
</evidence>
<reference evidence="11" key="1">
    <citation type="submission" date="2016-02" db="EMBL/GenBank/DDBJ databases">
        <title>Genome sequence of Bacillus trypoxylicola KCTC 13244(T).</title>
        <authorList>
            <person name="Jeong H."/>
            <person name="Park S.-H."/>
            <person name="Choi S.-K."/>
        </authorList>
    </citation>
    <scope>NUCLEOTIDE SEQUENCE [LARGE SCALE GENOMIC DNA]</scope>
    <source>
        <strain evidence="11">KCTC 13244</strain>
    </source>
</reference>
<evidence type="ECO:0000256" key="3">
    <source>
        <dbReference type="ARBA" id="ARBA00022801"/>
    </source>
</evidence>
<accession>A0A162EEN2</accession>
<evidence type="ECO:0000256" key="2">
    <source>
        <dbReference type="ARBA" id="ARBA00022729"/>
    </source>
</evidence>
<proteinExistence type="inferred from homology"/>
<evidence type="ECO:0000256" key="4">
    <source>
        <dbReference type="ARBA" id="ARBA00022960"/>
    </source>
</evidence>
<keyword evidence="11" id="KW-0121">Carboxypeptidase</keyword>
<keyword evidence="5" id="KW-0573">Peptidoglycan synthesis</keyword>
<evidence type="ECO:0000256" key="1">
    <source>
        <dbReference type="ARBA" id="ARBA00007164"/>
    </source>
</evidence>
<keyword evidence="6" id="KW-0961">Cell wall biogenesis/degradation</keyword>
<keyword evidence="4" id="KW-0133">Cell shape</keyword>
<feature type="active site" description="Proton acceptor" evidence="7">
    <location>
        <position position="66"/>
    </location>
</feature>
<keyword evidence="11" id="KW-0645">Protease</keyword>
<evidence type="ECO:0000256" key="7">
    <source>
        <dbReference type="PIRSR" id="PIRSR618044-1"/>
    </source>
</evidence>
<dbReference type="GO" id="GO:0006508">
    <property type="term" value="P:proteolysis"/>
    <property type="evidence" value="ECO:0007669"/>
    <property type="project" value="InterPro"/>
</dbReference>
<feature type="domain" description="Peptidase S11 D-alanyl-D-alanine carboxypeptidase A N-terminal" evidence="10">
    <location>
        <begin position="31"/>
        <end position="254"/>
    </location>
</feature>
<organism evidence="11 12">
    <name type="scientific">Alkalihalobacillus trypoxylicola</name>
    <dbReference type="NCBI Taxonomy" id="519424"/>
    <lineage>
        <taxon>Bacteria</taxon>
        <taxon>Bacillati</taxon>
        <taxon>Bacillota</taxon>
        <taxon>Bacilli</taxon>
        <taxon>Bacillales</taxon>
        <taxon>Bacillaceae</taxon>
        <taxon>Alkalihalobacillus</taxon>
    </lineage>
</organism>
<dbReference type="PRINTS" id="PR00725">
    <property type="entry name" value="DADACBPTASE1"/>
</dbReference>
<evidence type="ECO:0000256" key="5">
    <source>
        <dbReference type="ARBA" id="ARBA00022984"/>
    </source>
</evidence>